<dbReference type="AlphaFoldDB" id="A0A378WFG9"/>
<keyword evidence="1" id="KW-0472">Membrane</keyword>
<keyword evidence="1" id="KW-0812">Transmembrane</keyword>
<dbReference type="Proteomes" id="UP000254055">
    <property type="component" value="Unassembled WGS sequence"/>
</dbReference>
<reference evidence="2 3" key="1">
    <citation type="submission" date="2018-06" db="EMBL/GenBank/DDBJ databases">
        <authorList>
            <consortium name="Pathogen Informatics"/>
            <person name="Doyle S."/>
        </authorList>
    </citation>
    <scope>NUCLEOTIDE SEQUENCE [LARGE SCALE GENOMIC DNA]</scope>
    <source>
        <strain evidence="2 3">NCTC12229</strain>
    </source>
</reference>
<keyword evidence="1" id="KW-1133">Transmembrane helix</keyword>
<sequence length="387" mass="44866">MQWNIPDIPEIPKPQKYKWNTLPIWLMVLVFLYLIITPTLWLMWGNTAHSVWFWGIVFFLPLLICALARFLVFSWEMNNEQRFLAWEKEKNNIRQRWGTWAQKRIAILASGFCLPEGLSREALITKKQDIPAIFARKEGTTDTELNIYALFVSDIFKLIESTGHNHIMVYLTGNASYDQEFQVSKIKTAASDLGEDCARWTFASIDNSLNKINDWFKKRPEGLQIVFSVAMNHEDSMLFTENACWVAFTSSEEISQFNWEVKWWFQRPTNIDFSNIENADKAVRHFTEFGLANRKIDALWNAGLNSKDILELRKLFGQTLNSQYFASNFIECMANNNLCGIPPNIAWLILALMIDSSASQKEQLLAWQKEGNVFLGGLQVNTILYNE</sequence>
<evidence type="ECO:0000313" key="3">
    <source>
        <dbReference type="Proteomes" id="UP000254055"/>
    </source>
</evidence>
<feature type="transmembrane region" description="Helical" evidence="1">
    <location>
        <begin position="51"/>
        <end position="72"/>
    </location>
</feature>
<evidence type="ECO:0000256" key="1">
    <source>
        <dbReference type="SAM" id="Phobius"/>
    </source>
</evidence>
<feature type="transmembrane region" description="Helical" evidence="1">
    <location>
        <begin position="22"/>
        <end position="45"/>
    </location>
</feature>
<dbReference type="OrthoDB" id="8607356at2"/>
<evidence type="ECO:0000313" key="2">
    <source>
        <dbReference type="EMBL" id="SUA35782.1"/>
    </source>
</evidence>
<accession>A0A378WFG9</accession>
<dbReference type="EMBL" id="UGRS01000001">
    <property type="protein sequence ID" value="SUA35782.1"/>
    <property type="molecule type" value="Genomic_DNA"/>
</dbReference>
<gene>
    <name evidence="2" type="ORF">NCTC12229_00188</name>
</gene>
<name>A0A378WFG9_9NEIS</name>
<organism evidence="2 3">
    <name type="scientific">Neisseria zoodegmatis</name>
    <dbReference type="NCBI Taxonomy" id="326523"/>
    <lineage>
        <taxon>Bacteria</taxon>
        <taxon>Pseudomonadati</taxon>
        <taxon>Pseudomonadota</taxon>
        <taxon>Betaproteobacteria</taxon>
        <taxon>Neisseriales</taxon>
        <taxon>Neisseriaceae</taxon>
        <taxon>Neisseria</taxon>
    </lineage>
</organism>
<proteinExistence type="predicted"/>
<protein>
    <submittedName>
        <fullName evidence="2">Uncharacterized protein</fullName>
    </submittedName>
</protein>
<dbReference type="RefSeq" id="WP_115133189.1">
    <property type="nucleotide sequence ID" value="NZ_UGRS01000001.1"/>
</dbReference>